<sequence length="400" mass="45479">MSEEQEKVRLRFISSWGGVDSKAETLQEIFVRFTNENPNIEIINESLFGEDFLPKIKTDFASGNNPDVFGIWPGSDIRALIQAGKVADLTGLMEENPEWLRLFKSSMLKYTTYDGKLYGLPFEIIFEALFINRDLFEKYNVPIPATFEELKDAVKIFRENDIVPIAYNSLAEGTYLYQNMVALLAGKEIAENPLHPEFGNYYKKAMSYMQELYRIGAFPDDAFTMTNHERNTMFLEKKAAMIVQGSWFIGNIPPDDETVDIVYFPYFSNGNAPPKTLIYGLGNGCFYISSETYNDDTKRDAAVSLLRFLTSKETAAEFARQTGMISCVDIRDYSIDYNALTGKAQILVNNSRQFIGPPDHFIDRTVWEEVIVPGIPYVLEGKMEIDELYDKAVKAGLLSN</sequence>
<proteinExistence type="predicted"/>
<organism evidence="1 2">
    <name type="scientific">Thermoclostridium stercorarium (strain ATCC 35414 / DSM 8532 / NCIMB 11754)</name>
    <name type="common">Clostridium stercorarium</name>
    <dbReference type="NCBI Taxonomy" id="1121335"/>
    <lineage>
        <taxon>Bacteria</taxon>
        <taxon>Bacillati</taxon>
        <taxon>Bacillota</taxon>
        <taxon>Clostridia</taxon>
        <taxon>Eubacteriales</taxon>
        <taxon>Oscillospiraceae</taxon>
        <taxon>Thermoclostridium</taxon>
    </lineage>
</organism>
<dbReference type="Pfam" id="PF01547">
    <property type="entry name" value="SBP_bac_1"/>
    <property type="match status" value="1"/>
</dbReference>
<dbReference type="STRING" id="1121335.Cst_c26570"/>
<dbReference type="PANTHER" id="PTHR43649">
    <property type="entry name" value="ARABINOSE-BINDING PROTEIN-RELATED"/>
    <property type="match status" value="1"/>
</dbReference>
<dbReference type="PATRIC" id="fig|1121335.3.peg.2665"/>
<reference evidence="1 2" key="1">
    <citation type="journal article" date="2013" name="Genome Announc.">
        <title>Complete genome sequence of Clostridium stercorarium subsp. stercorarium strain DSM 8532, a thermophilic degrader of plant cell wall fibers.</title>
        <authorList>
            <person name="Poehlein A."/>
            <person name="Zverlov V.V."/>
            <person name="Daniel R."/>
            <person name="Schwarz W.H."/>
            <person name="Liebl W."/>
        </authorList>
    </citation>
    <scope>NUCLEOTIDE SEQUENCE [LARGE SCALE GENOMIC DNA]</scope>
    <source>
        <strain evidence="2">ATCC 35414 / DSM 8532 / NCIMB 11754</strain>
    </source>
</reference>
<gene>
    <name evidence="1" type="ordered locus">Cst_c26570</name>
</gene>
<keyword evidence="2" id="KW-1185">Reference proteome</keyword>
<dbReference type="AlphaFoldDB" id="L7VS56"/>
<dbReference type="InterPro" id="IPR006059">
    <property type="entry name" value="SBP"/>
</dbReference>
<dbReference type="eggNOG" id="COG1653">
    <property type="taxonomic scope" value="Bacteria"/>
</dbReference>
<dbReference type="Proteomes" id="UP000011220">
    <property type="component" value="Chromosome"/>
</dbReference>
<accession>L7VS56</accession>
<dbReference type="Gene3D" id="3.40.190.10">
    <property type="entry name" value="Periplasmic binding protein-like II"/>
    <property type="match status" value="2"/>
</dbReference>
<evidence type="ECO:0000313" key="2">
    <source>
        <dbReference type="Proteomes" id="UP000011220"/>
    </source>
</evidence>
<dbReference type="InterPro" id="IPR050490">
    <property type="entry name" value="Bact_solute-bd_prot1"/>
</dbReference>
<evidence type="ECO:0000313" key="1">
    <source>
        <dbReference type="EMBL" id="AGC69607.1"/>
    </source>
</evidence>
<dbReference type="KEGG" id="css:Cst_c26570"/>
<protein>
    <submittedName>
        <fullName evidence="1">Extracellular solute-binding protein, family 1</fullName>
    </submittedName>
</protein>
<dbReference type="EMBL" id="CP004044">
    <property type="protein sequence ID" value="AGC69607.1"/>
    <property type="molecule type" value="Genomic_DNA"/>
</dbReference>
<dbReference type="SUPFAM" id="SSF53850">
    <property type="entry name" value="Periplasmic binding protein-like II"/>
    <property type="match status" value="1"/>
</dbReference>
<name>L7VS56_THES1</name>